<name>A0A9D4Z953_ADICA</name>
<dbReference type="AlphaFoldDB" id="A0A9D4Z953"/>
<keyword evidence="2" id="KW-1185">Reference proteome</keyword>
<gene>
    <name evidence="1" type="ORF">GOP47_0020012</name>
</gene>
<dbReference type="OrthoDB" id="4062651at2759"/>
<accession>A0A9D4Z953</accession>
<evidence type="ECO:0000313" key="2">
    <source>
        <dbReference type="Proteomes" id="UP000886520"/>
    </source>
</evidence>
<protein>
    <submittedName>
        <fullName evidence="1">Uncharacterized protein</fullName>
    </submittedName>
</protein>
<sequence>MDILQRPSALHELILVDVRDCSYVGAVHCNEWIGFCHGRYARFSRHNYTALTEATTEIRSTLARHA</sequence>
<organism evidence="1 2">
    <name type="scientific">Adiantum capillus-veneris</name>
    <name type="common">Maidenhair fern</name>
    <dbReference type="NCBI Taxonomy" id="13818"/>
    <lineage>
        <taxon>Eukaryota</taxon>
        <taxon>Viridiplantae</taxon>
        <taxon>Streptophyta</taxon>
        <taxon>Embryophyta</taxon>
        <taxon>Tracheophyta</taxon>
        <taxon>Polypodiopsida</taxon>
        <taxon>Polypodiidae</taxon>
        <taxon>Polypodiales</taxon>
        <taxon>Pteridineae</taxon>
        <taxon>Pteridaceae</taxon>
        <taxon>Vittarioideae</taxon>
        <taxon>Adiantum</taxon>
    </lineage>
</organism>
<dbReference type="EMBL" id="JABFUD020000019">
    <property type="protein sequence ID" value="KAI5065317.1"/>
    <property type="molecule type" value="Genomic_DNA"/>
</dbReference>
<comment type="caution">
    <text evidence="1">The sequence shown here is derived from an EMBL/GenBank/DDBJ whole genome shotgun (WGS) entry which is preliminary data.</text>
</comment>
<dbReference type="Proteomes" id="UP000886520">
    <property type="component" value="Chromosome 19"/>
</dbReference>
<reference evidence="1" key="1">
    <citation type="submission" date="2021-01" db="EMBL/GenBank/DDBJ databases">
        <title>Adiantum capillus-veneris genome.</title>
        <authorList>
            <person name="Fang Y."/>
            <person name="Liao Q."/>
        </authorList>
    </citation>
    <scope>NUCLEOTIDE SEQUENCE</scope>
    <source>
        <strain evidence="1">H3</strain>
        <tissue evidence="1">Leaf</tissue>
    </source>
</reference>
<evidence type="ECO:0000313" key="1">
    <source>
        <dbReference type="EMBL" id="KAI5065317.1"/>
    </source>
</evidence>
<proteinExistence type="predicted"/>